<accession>A0ABY9PX17</accession>
<dbReference type="Pfam" id="PF20453">
    <property type="entry name" value="DUF6707"/>
    <property type="match status" value="1"/>
</dbReference>
<proteinExistence type="predicted"/>
<organism evidence="1 2">
    <name type="scientific">Terrisporobacter mayombei</name>
    <dbReference type="NCBI Taxonomy" id="1541"/>
    <lineage>
        <taxon>Bacteria</taxon>
        <taxon>Bacillati</taxon>
        <taxon>Bacillota</taxon>
        <taxon>Clostridia</taxon>
        <taxon>Peptostreptococcales</taxon>
        <taxon>Peptostreptococcaceae</taxon>
        <taxon>Terrisporobacter</taxon>
    </lineage>
</organism>
<dbReference type="InterPro" id="IPR046553">
    <property type="entry name" value="DUF6707"/>
</dbReference>
<name>A0ABY9PX17_9FIRM</name>
<reference evidence="1 2" key="1">
    <citation type="submission" date="2022-07" db="EMBL/GenBank/DDBJ databases">
        <title>Genome sequence of Terrisporobacter mayombei DSM6539.</title>
        <authorList>
            <person name="Boeer T."/>
            <person name="Bengelsdorf F.R."/>
            <person name="Daniel R."/>
            <person name="Poehlein A."/>
        </authorList>
    </citation>
    <scope>NUCLEOTIDE SEQUENCE [LARGE SCALE GENOMIC DNA]</scope>
    <source>
        <strain evidence="1 2">DSM 6539</strain>
    </source>
</reference>
<gene>
    <name evidence="1" type="ORF">TEMA_05250</name>
</gene>
<keyword evidence="2" id="KW-1185">Reference proteome</keyword>
<dbReference type="Proteomes" id="UP001235030">
    <property type="component" value="Chromosome"/>
</dbReference>
<protein>
    <submittedName>
        <fullName evidence="1">Uncharacterized protein</fullName>
    </submittedName>
</protein>
<sequence length="183" mass="21498">MELDIIRYIILHIDKKAIQRNCKKILKKLSYKSVKDTGNITELILRLYIYGYKNEALQVCALFDNIEFAGNYTIWNNIDAAYCIKARILREKGETSSASKIINFLNQYRFPHLYANGKEWFTKTLDVNIQSNLNDKRKADARAWRLVKFECAICYREVGGYPYSDEYLEDIIVDMINILSKEK</sequence>
<evidence type="ECO:0000313" key="2">
    <source>
        <dbReference type="Proteomes" id="UP001235030"/>
    </source>
</evidence>
<evidence type="ECO:0000313" key="1">
    <source>
        <dbReference type="EMBL" id="WMT80212.1"/>
    </source>
</evidence>
<dbReference type="EMBL" id="CP101637">
    <property type="protein sequence ID" value="WMT80212.1"/>
    <property type="molecule type" value="Genomic_DNA"/>
</dbReference>
<dbReference type="RefSeq" id="WP_228104470.1">
    <property type="nucleotide sequence ID" value="NZ_CP101637.1"/>
</dbReference>